<dbReference type="GO" id="GO:0005886">
    <property type="term" value="C:plasma membrane"/>
    <property type="evidence" value="ECO:0007669"/>
    <property type="project" value="UniProtKB-SubCell"/>
</dbReference>
<evidence type="ECO:0000256" key="5">
    <source>
        <dbReference type="ARBA" id="ARBA00023136"/>
    </source>
</evidence>
<keyword evidence="10" id="KW-1185">Reference proteome</keyword>
<dbReference type="AlphaFoldDB" id="A0A7Z0EPP8"/>
<dbReference type="InterPro" id="IPR027379">
    <property type="entry name" value="CLS_N"/>
</dbReference>
<dbReference type="EMBL" id="JACCFS010000001">
    <property type="protein sequence ID" value="NYJ35143.1"/>
    <property type="molecule type" value="Genomic_DNA"/>
</dbReference>
<feature type="domain" description="Cardiolipin synthase N-terminal" evidence="8">
    <location>
        <begin position="41"/>
        <end position="84"/>
    </location>
</feature>
<feature type="compositionally biased region" description="Polar residues" evidence="6">
    <location>
        <begin position="103"/>
        <end position="114"/>
    </location>
</feature>
<evidence type="ECO:0000256" key="2">
    <source>
        <dbReference type="ARBA" id="ARBA00022475"/>
    </source>
</evidence>
<name>A0A7Z0EPP8_9ACTN</name>
<keyword evidence="4 7" id="KW-1133">Transmembrane helix</keyword>
<evidence type="ECO:0000313" key="10">
    <source>
        <dbReference type="Proteomes" id="UP000572051"/>
    </source>
</evidence>
<reference evidence="9 10" key="1">
    <citation type="submission" date="2020-07" db="EMBL/GenBank/DDBJ databases">
        <title>Sequencing the genomes of 1000 actinobacteria strains.</title>
        <authorList>
            <person name="Klenk H.-P."/>
        </authorList>
    </citation>
    <scope>NUCLEOTIDE SEQUENCE [LARGE SCALE GENOMIC DNA]</scope>
    <source>
        <strain evidence="9 10">DSM 44442</strain>
    </source>
</reference>
<sequence>MDIALAQGVAHELANNVDDSVVWMSGIMGVIFLVIALAMLALVIWAIVSTLLDSDLTAGGKLLWIVFELWTPLLGAIAWLVVGRRGHLNRLLGIDKGRARHSVPTSVGQHSDVASRSAPDRAQAEEYPQGSGFRSDRQDQTGLGNA</sequence>
<feature type="transmembrane region" description="Helical" evidence="7">
    <location>
        <begin position="21"/>
        <end position="47"/>
    </location>
</feature>
<evidence type="ECO:0000256" key="1">
    <source>
        <dbReference type="ARBA" id="ARBA00004651"/>
    </source>
</evidence>
<protein>
    <recommendedName>
        <fullName evidence="8">Cardiolipin synthase N-terminal domain-containing protein</fullName>
    </recommendedName>
</protein>
<feature type="region of interest" description="Disordered" evidence="6">
    <location>
        <begin position="100"/>
        <end position="146"/>
    </location>
</feature>
<proteinExistence type="predicted"/>
<evidence type="ECO:0000256" key="4">
    <source>
        <dbReference type="ARBA" id="ARBA00022989"/>
    </source>
</evidence>
<keyword evidence="2" id="KW-1003">Cell membrane</keyword>
<organism evidence="9 10">
    <name type="scientific">Nocardiopsis aegyptia</name>
    <dbReference type="NCBI Taxonomy" id="220378"/>
    <lineage>
        <taxon>Bacteria</taxon>
        <taxon>Bacillati</taxon>
        <taxon>Actinomycetota</taxon>
        <taxon>Actinomycetes</taxon>
        <taxon>Streptosporangiales</taxon>
        <taxon>Nocardiopsidaceae</taxon>
        <taxon>Nocardiopsis</taxon>
    </lineage>
</organism>
<keyword evidence="3 7" id="KW-0812">Transmembrane</keyword>
<comment type="caution">
    <text evidence="9">The sequence shown here is derived from an EMBL/GenBank/DDBJ whole genome shotgun (WGS) entry which is preliminary data.</text>
</comment>
<evidence type="ECO:0000313" key="9">
    <source>
        <dbReference type="EMBL" id="NYJ35143.1"/>
    </source>
</evidence>
<evidence type="ECO:0000256" key="7">
    <source>
        <dbReference type="SAM" id="Phobius"/>
    </source>
</evidence>
<dbReference type="Proteomes" id="UP000572051">
    <property type="component" value="Unassembled WGS sequence"/>
</dbReference>
<dbReference type="Pfam" id="PF13396">
    <property type="entry name" value="PLDc_N"/>
    <property type="match status" value="1"/>
</dbReference>
<feature type="transmembrane region" description="Helical" evidence="7">
    <location>
        <begin position="62"/>
        <end position="82"/>
    </location>
</feature>
<keyword evidence="5 7" id="KW-0472">Membrane</keyword>
<gene>
    <name evidence="9" type="ORF">HNR10_003024</name>
</gene>
<evidence type="ECO:0000256" key="6">
    <source>
        <dbReference type="SAM" id="MobiDB-lite"/>
    </source>
</evidence>
<evidence type="ECO:0000259" key="8">
    <source>
        <dbReference type="Pfam" id="PF13396"/>
    </source>
</evidence>
<evidence type="ECO:0000256" key="3">
    <source>
        <dbReference type="ARBA" id="ARBA00022692"/>
    </source>
</evidence>
<accession>A0A7Z0EPP8</accession>
<comment type="subcellular location">
    <subcellularLocation>
        <location evidence="1">Cell membrane</location>
        <topology evidence="1">Multi-pass membrane protein</topology>
    </subcellularLocation>
</comment>